<gene>
    <name evidence="4" type="primary">ars</name>
    <name evidence="4" type="ORF">GCM10007938_09370</name>
</gene>
<name>A0ABQ6EX41_9VIBR</name>
<dbReference type="PANTHER" id="PTHR46018">
    <property type="entry name" value="ZINC PHOSPHODIESTERASE ELAC PROTEIN 1"/>
    <property type="match status" value="1"/>
</dbReference>
<proteinExistence type="predicted"/>
<evidence type="ECO:0000256" key="1">
    <source>
        <dbReference type="ARBA" id="ARBA00022801"/>
    </source>
</evidence>
<dbReference type="EMBL" id="BSPW01000021">
    <property type="protein sequence ID" value="GLT17160.1"/>
    <property type="molecule type" value="Genomic_DNA"/>
</dbReference>
<dbReference type="Gene3D" id="3.60.15.10">
    <property type="entry name" value="Ribonuclease Z/Hydroxyacylglutathione hydrolase-like"/>
    <property type="match status" value="1"/>
</dbReference>
<organism evidence="4 5">
    <name type="scientific">Vibrio zhanjiangensis</name>
    <dbReference type="NCBI Taxonomy" id="1046128"/>
    <lineage>
        <taxon>Bacteria</taxon>
        <taxon>Pseudomonadati</taxon>
        <taxon>Pseudomonadota</taxon>
        <taxon>Gammaproteobacteria</taxon>
        <taxon>Vibrionales</taxon>
        <taxon>Vibrionaceae</taxon>
        <taxon>Vibrio</taxon>
    </lineage>
</organism>
<accession>A0ABQ6EX41</accession>
<keyword evidence="5" id="KW-1185">Reference proteome</keyword>
<keyword evidence="2" id="KW-0732">Signal</keyword>
<protein>
    <submittedName>
        <fullName evidence="4">Arylsulfatase</fullName>
    </submittedName>
</protein>
<dbReference type="Proteomes" id="UP001157138">
    <property type="component" value="Unassembled WGS sequence"/>
</dbReference>
<feature type="domain" description="Metallo-beta-lactamase" evidence="3">
    <location>
        <begin position="63"/>
        <end position="275"/>
    </location>
</feature>
<evidence type="ECO:0000313" key="5">
    <source>
        <dbReference type="Proteomes" id="UP001157138"/>
    </source>
</evidence>
<dbReference type="CDD" id="cd07719">
    <property type="entry name" value="arylsulfatase_AtsA-like_MBL-fold"/>
    <property type="match status" value="1"/>
</dbReference>
<dbReference type="RefSeq" id="WP_284191074.1">
    <property type="nucleotide sequence ID" value="NZ_BSPW01000021.1"/>
</dbReference>
<dbReference type="PANTHER" id="PTHR46018:SF2">
    <property type="entry name" value="ZINC PHOSPHODIESTERASE ELAC PROTEIN 1"/>
    <property type="match status" value="1"/>
</dbReference>
<dbReference type="InterPro" id="IPR044094">
    <property type="entry name" value="AtsA-like_MBL-fold"/>
</dbReference>
<feature type="signal peptide" evidence="2">
    <location>
        <begin position="1"/>
        <end position="23"/>
    </location>
</feature>
<dbReference type="InterPro" id="IPR036866">
    <property type="entry name" value="RibonucZ/Hydroxyglut_hydro"/>
</dbReference>
<dbReference type="InterPro" id="IPR001279">
    <property type="entry name" value="Metallo-B-lactamas"/>
</dbReference>
<evidence type="ECO:0000313" key="4">
    <source>
        <dbReference type="EMBL" id="GLT17160.1"/>
    </source>
</evidence>
<evidence type="ECO:0000259" key="3">
    <source>
        <dbReference type="Pfam" id="PF12706"/>
    </source>
</evidence>
<dbReference type="SUPFAM" id="SSF56281">
    <property type="entry name" value="Metallo-hydrolase/oxidoreductase"/>
    <property type="match status" value="1"/>
</dbReference>
<reference evidence="5" key="1">
    <citation type="journal article" date="2019" name="Int. J. Syst. Evol. Microbiol.">
        <title>The Global Catalogue of Microorganisms (GCM) 10K type strain sequencing project: providing services to taxonomists for standard genome sequencing and annotation.</title>
        <authorList>
            <consortium name="The Broad Institute Genomics Platform"/>
            <consortium name="The Broad Institute Genome Sequencing Center for Infectious Disease"/>
            <person name="Wu L."/>
            <person name="Ma J."/>
        </authorList>
    </citation>
    <scope>NUCLEOTIDE SEQUENCE [LARGE SCALE GENOMIC DNA]</scope>
    <source>
        <strain evidence="5">NBRC 108723</strain>
    </source>
</reference>
<keyword evidence="1" id="KW-0378">Hydrolase</keyword>
<comment type="caution">
    <text evidence="4">The sequence shown here is derived from an EMBL/GenBank/DDBJ whole genome shotgun (WGS) entry which is preliminary data.</text>
</comment>
<dbReference type="Pfam" id="PF12706">
    <property type="entry name" value="Lactamase_B_2"/>
    <property type="match status" value="1"/>
</dbReference>
<sequence>MKQPLKALILAMGLSLGSVNSYAISLEPLDKDFTLQLLGSGGPISDDLRASSGELIWWKGKSRVMIDAGGGVYLRFGQAGGKLEDLDFLGLTHFHTDHAADVPALLKGGYFFNRQDPLDIAGPEAGSTFPSMTGYMKALFDSDKGAYAYLNGLFDGSNGLFPVTITDVPYKSSQKTKVYQQDGLTIYALGIPHGDVPCLAYRIESEEGVMVISADQNGSNSGFVDFAKGADILVMPVAIDEGADEEVSAVMHSKPSTVGEIAAQVNPKLLVLNHWMGLSLKLKSESIKVVKQYYQGQVIAGRDLSSYPMSAVKEISNEQ</sequence>
<feature type="chain" id="PRO_5046653355" evidence="2">
    <location>
        <begin position="24"/>
        <end position="319"/>
    </location>
</feature>
<evidence type="ECO:0000256" key="2">
    <source>
        <dbReference type="SAM" id="SignalP"/>
    </source>
</evidence>